<dbReference type="GeneID" id="14209637"/>
<evidence type="ECO:0000256" key="1">
    <source>
        <dbReference type="SAM" id="Coils"/>
    </source>
</evidence>
<reference evidence="2 3" key="1">
    <citation type="submission" date="2016-10" db="EMBL/GenBank/DDBJ databases">
        <authorList>
            <person name="de Groot N.N."/>
        </authorList>
    </citation>
    <scope>NUCLEOTIDE SEQUENCE [LARGE SCALE GENOMIC DNA]</scope>
    <source>
        <strain evidence="2 3">SP2</strain>
    </source>
</reference>
<dbReference type="RefSeq" id="WP_005576563.1">
    <property type="nucleotide sequence ID" value="NZ_FORO01000021.1"/>
</dbReference>
<dbReference type="EMBL" id="FORO01000021">
    <property type="protein sequence ID" value="SFJ31233.1"/>
    <property type="molecule type" value="Genomic_DNA"/>
</dbReference>
<sequence>MARTTKLDKYHDKRSYLQVLNAIHECDGSASKSFLRDNTADDINGQQIRNRLKNLQQDGLVELKQEESNTGEGNPYVANLTDESVRLISEGLLFETKSELEQETTVEDLQEELQEERQRRRSTEERVDELEETLIRYSAALVALQKIIADENDISREEINQRREVEIQKRIEN</sequence>
<organism evidence="2 3">
    <name type="scientific">Natronobacterium gregoryi</name>
    <dbReference type="NCBI Taxonomy" id="44930"/>
    <lineage>
        <taxon>Archaea</taxon>
        <taxon>Methanobacteriati</taxon>
        <taxon>Methanobacteriota</taxon>
        <taxon>Stenosarchaea group</taxon>
        <taxon>Halobacteria</taxon>
        <taxon>Halobacteriales</taxon>
        <taxon>Natrialbaceae</taxon>
        <taxon>Natronobacterium</taxon>
    </lineage>
</organism>
<keyword evidence="1" id="KW-0175">Coiled coil</keyword>
<dbReference type="Proteomes" id="UP000182829">
    <property type="component" value="Unassembled WGS sequence"/>
</dbReference>
<evidence type="ECO:0000313" key="2">
    <source>
        <dbReference type="EMBL" id="SFJ31233.1"/>
    </source>
</evidence>
<gene>
    <name evidence="2" type="ORF">SAMN05443661_12165</name>
</gene>
<feature type="coiled-coil region" evidence="1">
    <location>
        <begin position="99"/>
        <end position="147"/>
    </location>
</feature>
<evidence type="ECO:0000313" key="3">
    <source>
        <dbReference type="Proteomes" id="UP000182829"/>
    </source>
</evidence>
<accession>A0A1I3QAT5</accession>
<proteinExistence type="predicted"/>
<dbReference type="InterPro" id="IPR036390">
    <property type="entry name" value="WH_DNA-bd_sf"/>
</dbReference>
<name>A0A1I3QAT5_9EURY</name>
<dbReference type="SUPFAM" id="SSF46785">
    <property type="entry name" value="Winged helix' DNA-binding domain"/>
    <property type="match status" value="1"/>
</dbReference>
<protein>
    <submittedName>
        <fullName evidence="2">Uncharacterized protein</fullName>
    </submittedName>
</protein>
<dbReference type="AlphaFoldDB" id="A0A1I3QAT5"/>